<keyword evidence="7 12" id="KW-0732">Signal</keyword>
<dbReference type="NCBIfam" id="NF033105">
    <property type="entry name" value="bla_subclass_B3"/>
    <property type="match status" value="1"/>
</dbReference>
<feature type="chain" id="PRO_5045144707" description="beta-lactamase" evidence="12">
    <location>
        <begin position="23"/>
        <end position="286"/>
    </location>
</feature>
<keyword evidence="10" id="KW-0862">Zinc</keyword>
<organism evidence="14 15">
    <name type="scientific">Pelomonas nitida</name>
    <dbReference type="NCBI Taxonomy" id="3299027"/>
    <lineage>
        <taxon>Bacteria</taxon>
        <taxon>Pseudomonadati</taxon>
        <taxon>Pseudomonadota</taxon>
        <taxon>Betaproteobacteria</taxon>
        <taxon>Burkholderiales</taxon>
        <taxon>Sphaerotilaceae</taxon>
        <taxon>Roseateles</taxon>
    </lineage>
</organism>
<feature type="domain" description="Metallo-beta-lactamase" evidence="13">
    <location>
        <begin position="57"/>
        <end position="245"/>
    </location>
</feature>
<evidence type="ECO:0000313" key="15">
    <source>
        <dbReference type="Proteomes" id="UP001606305"/>
    </source>
</evidence>
<proteinExistence type="inferred from homology"/>
<keyword evidence="15" id="KW-1185">Reference proteome</keyword>
<evidence type="ECO:0000256" key="4">
    <source>
        <dbReference type="ARBA" id="ARBA00005250"/>
    </source>
</evidence>
<comment type="catalytic activity">
    <reaction evidence="1">
        <text>a beta-lactam + H2O = a substituted beta-amino acid</text>
        <dbReference type="Rhea" id="RHEA:20401"/>
        <dbReference type="ChEBI" id="CHEBI:15377"/>
        <dbReference type="ChEBI" id="CHEBI:35627"/>
        <dbReference type="ChEBI" id="CHEBI:140347"/>
        <dbReference type="EC" id="3.5.2.6"/>
    </reaction>
</comment>
<evidence type="ECO:0000256" key="12">
    <source>
        <dbReference type="SAM" id="SignalP"/>
    </source>
</evidence>
<dbReference type="GO" id="GO:0008800">
    <property type="term" value="F:beta-lactamase activity"/>
    <property type="evidence" value="ECO:0007669"/>
    <property type="project" value="UniProtKB-EC"/>
</dbReference>
<evidence type="ECO:0000256" key="5">
    <source>
        <dbReference type="ARBA" id="ARBA00012865"/>
    </source>
</evidence>
<name>A0ABW7G8A8_9BURK</name>
<comment type="similarity">
    <text evidence="4">Belongs to the metallo-beta-lactamase superfamily. Class-B beta-lactamase family.</text>
</comment>
<evidence type="ECO:0000256" key="9">
    <source>
        <dbReference type="ARBA" id="ARBA00022801"/>
    </source>
</evidence>
<keyword evidence="11" id="KW-0046">Antibiotic resistance</keyword>
<evidence type="ECO:0000256" key="10">
    <source>
        <dbReference type="ARBA" id="ARBA00022833"/>
    </source>
</evidence>
<dbReference type="InterPro" id="IPR001279">
    <property type="entry name" value="Metallo-B-lactamas"/>
</dbReference>
<dbReference type="SMART" id="SM00849">
    <property type="entry name" value="Lactamase_B"/>
    <property type="match status" value="1"/>
</dbReference>
<dbReference type="Proteomes" id="UP001606305">
    <property type="component" value="Unassembled WGS sequence"/>
</dbReference>
<keyword evidence="9 14" id="KW-0378">Hydrolase</keyword>
<evidence type="ECO:0000256" key="8">
    <source>
        <dbReference type="ARBA" id="ARBA00022764"/>
    </source>
</evidence>
<protein>
    <recommendedName>
        <fullName evidence="5">beta-lactamase</fullName>
        <ecNumber evidence="5">3.5.2.6</ecNumber>
    </recommendedName>
</protein>
<sequence>MSACFTRFAAVVALALPGLAAAQPLPQLQSYQVDASWITPVEPLRISDHVWQIGAQDITALLVKTPQGAVLIDGGMPQMADALLKNMAKLGVAPGELRFILHSHAHADHVGPLAAIRRATGAVLVSNAESAALLARGGSHDIHFGDDIIYAPVIVDRLVQDREAVSLGGMVFTPWFTPGHTPGSLSWTWTDTRDGKPVRIAYVDSLTAPGYRLAGNPGYPQIQRDYAYSIDVVRRLPCDLLLTPHPGFSGWNYADAARPNPEPMSCAALADAAAQRLQKQAGAEVR</sequence>
<evidence type="ECO:0000259" key="13">
    <source>
        <dbReference type="SMART" id="SM00849"/>
    </source>
</evidence>
<comment type="cofactor">
    <cofactor evidence="2">
        <name>Zn(2+)</name>
        <dbReference type="ChEBI" id="CHEBI:29105"/>
    </cofactor>
</comment>
<dbReference type="InterPro" id="IPR001018">
    <property type="entry name" value="Beta-lactamase_class-B_CS"/>
</dbReference>
<comment type="subcellular location">
    <subcellularLocation>
        <location evidence="3">Periplasm</location>
    </subcellularLocation>
</comment>
<dbReference type="PROSITE" id="PS00743">
    <property type="entry name" value="BETA_LACTAMASE_B_1"/>
    <property type="match status" value="1"/>
</dbReference>
<reference evidence="14 15" key="1">
    <citation type="submission" date="2024-09" db="EMBL/GenBank/DDBJ databases">
        <title>Novel species of the genus Pelomonas and Roseateles isolated from streams.</title>
        <authorList>
            <person name="Lu H."/>
        </authorList>
    </citation>
    <scope>NUCLEOTIDE SEQUENCE [LARGE SCALE GENOMIC DNA]</scope>
    <source>
        <strain evidence="14 15">BYS96W</strain>
    </source>
</reference>
<keyword evidence="6" id="KW-0479">Metal-binding</keyword>
<dbReference type="PANTHER" id="PTHR42951">
    <property type="entry name" value="METALLO-BETA-LACTAMASE DOMAIN-CONTAINING"/>
    <property type="match status" value="1"/>
</dbReference>
<evidence type="ECO:0000256" key="3">
    <source>
        <dbReference type="ARBA" id="ARBA00004418"/>
    </source>
</evidence>
<keyword evidence="8" id="KW-0574">Periplasm</keyword>
<accession>A0ABW7G8A8</accession>
<evidence type="ECO:0000313" key="14">
    <source>
        <dbReference type="EMBL" id="MFG6458153.1"/>
    </source>
</evidence>
<gene>
    <name evidence="14" type="primary">bla</name>
    <name evidence="14" type="ORF">ACG00X_15045</name>
</gene>
<dbReference type="RefSeq" id="WP_394489008.1">
    <property type="nucleotide sequence ID" value="NZ_JBIGIA010000011.1"/>
</dbReference>
<comment type="caution">
    <text evidence="14">The sequence shown here is derived from an EMBL/GenBank/DDBJ whole genome shotgun (WGS) entry which is preliminary data.</text>
</comment>
<evidence type="ECO:0000256" key="7">
    <source>
        <dbReference type="ARBA" id="ARBA00022729"/>
    </source>
</evidence>
<evidence type="ECO:0000256" key="1">
    <source>
        <dbReference type="ARBA" id="ARBA00001526"/>
    </source>
</evidence>
<dbReference type="SUPFAM" id="SSF56281">
    <property type="entry name" value="Metallo-hydrolase/oxidoreductase"/>
    <property type="match status" value="1"/>
</dbReference>
<dbReference type="EC" id="3.5.2.6" evidence="5"/>
<evidence type="ECO:0000256" key="6">
    <source>
        <dbReference type="ARBA" id="ARBA00022723"/>
    </source>
</evidence>
<feature type="signal peptide" evidence="12">
    <location>
        <begin position="1"/>
        <end position="22"/>
    </location>
</feature>
<dbReference type="EMBL" id="JBIGIA010000011">
    <property type="protein sequence ID" value="MFG6458153.1"/>
    <property type="molecule type" value="Genomic_DNA"/>
</dbReference>
<dbReference type="Pfam" id="PF00753">
    <property type="entry name" value="Lactamase_B"/>
    <property type="match status" value="1"/>
</dbReference>
<evidence type="ECO:0000256" key="2">
    <source>
        <dbReference type="ARBA" id="ARBA00001947"/>
    </source>
</evidence>
<dbReference type="InterPro" id="IPR036866">
    <property type="entry name" value="RibonucZ/Hydroxyglut_hydro"/>
</dbReference>
<evidence type="ECO:0000256" key="11">
    <source>
        <dbReference type="ARBA" id="ARBA00023251"/>
    </source>
</evidence>
<dbReference type="NCBIfam" id="NF012229">
    <property type="entry name" value="bla_class_B_core"/>
    <property type="match status" value="1"/>
</dbReference>
<dbReference type="InterPro" id="IPR050855">
    <property type="entry name" value="NDM-1-like"/>
</dbReference>
<dbReference type="Gene3D" id="3.60.15.10">
    <property type="entry name" value="Ribonuclease Z/Hydroxyacylglutathione hydrolase-like"/>
    <property type="match status" value="1"/>
</dbReference>
<dbReference type="PANTHER" id="PTHR42951:SF17">
    <property type="entry name" value="METALLO-BETA-LACTAMASE DOMAIN-CONTAINING PROTEIN"/>
    <property type="match status" value="1"/>
</dbReference>